<keyword evidence="3" id="KW-1185">Reference proteome</keyword>
<evidence type="ECO:0000259" key="1">
    <source>
        <dbReference type="Pfam" id="PF06983"/>
    </source>
</evidence>
<dbReference type="PIRSF" id="PIRSF021700">
    <property type="entry name" value="3_dmu_93_MTrfase"/>
    <property type="match status" value="1"/>
</dbReference>
<sequence length="149" mass="16180">MGTSPPKVQTFLWFDTSAQSAASFYQSAIPGCTLLSQNQMSVTLSLSGHELILFNGGPSHALSPAVSLFLTCSDQAEIDDLWAKLRDGGEEIACGWVKDKFGLCWQVVPRGLDKLVFGSGRAMQVMRGQKKLEIEPIRKAAAEDGVFLE</sequence>
<gene>
    <name evidence="2" type="ORF">DACRYDRAFT_59376</name>
</gene>
<reference evidence="2 3" key="1">
    <citation type="journal article" date="2012" name="Science">
        <title>The Paleozoic origin of enzymatic lignin decomposition reconstructed from 31 fungal genomes.</title>
        <authorList>
            <person name="Floudas D."/>
            <person name="Binder M."/>
            <person name="Riley R."/>
            <person name="Barry K."/>
            <person name="Blanchette R.A."/>
            <person name="Henrissat B."/>
            <person name="Martinez A.T."/>
            <person name="Otillar R."/>
            <person name="Spatafora J.W."/>
            <person name="Yadav J.S."/>
            <person name="Aerts A."/>
            <person name="Benoit I."/>
            <person name="Boyd A."/>
            <person name="Carlson A."/>
            <person name="Copeland A."/>
            <person name="Coutinho P.M."/>
            <person name="de Vries R.P."/>
            <person name="Ferreira P."/>
            <person name="Findley K."/>
            <person name="Foster B."/>
            <person name="Gaskell J."/>
            <person name="Glotzer D."/>
            <person name="Gorecki P."/>
            <person name="Heitman J."/>
            <person name="Hesse C."/>
            <person name="Hori C."/>
            <person name="Igarashi K."/>
            <person name="Jurgens J.A."/>
            <person name="Kallen N."/>
            <person name="Kersten P."/>
            <person name="Kohler A."/>
            <person name="Kuees U."/>
            <person name="Kumar T.K.A."/>
            <person name="Kuo A."/>
            <person name="LaButti K."/>
            <person name="Larrondo L.F."/>
            <person name="Lindquist E."/>
            <person name="Ling A."/>
            <person name="Lombard V."/>
            <person name="Lucas S."/>
            <person name="Lundell T."/>
            <person name="Martin R."/>
            <person name="McLaughlin D.J."/>
            <person name="Morgenstern I."/>
            <person name="Morin E."/>
            <person name="Murat C."/>
            <person name="Nagy L.G."/>
            <person name="Nolan M."/>
            <person name="Ohm R.A."/>
            <person name="Patyshakuliyeva A."/>
            <person name="Rokas A."/>
            <person name="Ruiz-Duenas F.J."/>
            <person name="Sabat G."/>
            <person name="Salamov A."/>
            <person name="Samejima M."/>
            <person name="Schmutz J."/>
            <person name="Slot J.C."/>
            <person name="St John F."/>
            <person name="Stenlid J."/>
            <person name="Sun H."/>
            <person name="Sun S."/>
            <person name="Syed K."/>
            <person name="Tsang A."/>
            <person name="Wiebenga A."/>
            <person name="Young D."/>
            <person name="Pisabarro A."/>
            <person name="Eastwood D.C."/>
            <person name="Martin F."/>
            <person name="Cullen D."/>
            <person name="Grigoriev I.V."/>
            <person name="Hibbett D.S."/>
        </authorList>
    </citation>
    <scope>NUCLEOTIDE SEQUENCE [LARGE SCALE GENOMIC DNA]</scope>
    <source>
        <strain evidence="2 3">DJM-731 SS1</strain>
    </source>
</reference>
<evidence type="ECO:0000313" key="3">
    <source>
        <dbReference type="Proteomes" id="UP000030653"/>
    </source>
</evidence>
<dbReference type="InterPro" id="IPR028973">
    <property type="entry name" value="PhnB-like"/>
</dbReference>
<accession>M5FNE5</accession>
<dbReference type="GO" id="GO:0032259">
    <property type="term" value="P:methylation"/>
    <property type="evidence" value="ECO:0007669"/>
    <property type="project" value="UniProtKB-KW"/>
</dbReference>
<feature type="domain" description="PhnB-like" evidence="1">
    <location>
        <begin position="7"/>
        <end position="108"/>
    </location>
</feature>
<dbReference type="CDD" id="cd06588">
    <property type="entry name" value="PhnB_like"/>
    <property type="match status" value="1"/>
</dbReference>
<dbReference type="SUPFAM" id="SSF54593">
    <property type="entry name" value="Glyoxalase/Bleomycin resistance protein/Dihydroxybiphenyl dioxygenase"/>
    <property type="match status" value="1"/>
</dbReference>
<dbReference type="HOGENOM" id="CLU_046006_22_1_1"/>
<name>M5FNE5_DACPD</name>
<protein>
    <submittedName>
        <fullName evidence="2">3-demethylubiquinone-9 3-methyltransferase</fullName>
    </submittedName>
</protein>
<keyword evidence="2" id="KW-0830">Ubiquinone</keyword>
<dbReference type="RefSeq" id="XP_040624203.1">
    <property type="nucleotide sequence ID" value="XM_040775558.1"/>
</dbReference>
<dbReference type="Proteomes" id="UP000030653">
    <property type="component" value="Unassembled WGS sequence"/>
</dbReference>
<evidence type="ECO:0000313" key="2">
    <source>
        <dbReference type="EMBL" id="EJT97305.1"/>
    </source>
</evidence>
<dbReference type="OrthoDB" id="10255422at2759"/>
<dbReference type="PANTHER" id="PTHR33990">
    <property type="entry name" value="PROTEIN YJDN-RELATED"/>
    <property type="match status" value="1"/>
</dbReference>
<dbReference type="InterPro" id="IPR029068">
    <property type="entry name" value="Glyas_Bleomycin-R_OHBP_Dase"/>
</dbReference>
<dbReference type="AlphaFoldDB" id="M5FNE5"/>
<organism evidence="2 3">
    <name type="scientific">Dacryopinax primogenitus (strain DJM 731)</name>
    <name type="common">Brown rot fungus</name>
    <dbReference type="NCBI Taxonomy" id="1858805"/>
    <lineage>
        <taxon>Eukaryota</taxon>
        <taxon>Fungi</taxon>
        <taxon>Dikarya</taxon>
        <taxon>Basidiomycota</taxon>
        <taxon>Agaricomycotina</taxon>
        <taxon>Dacrymycetes</taxon>
        <taxon>Dacrymycetales</taxon>
        <taxon>Dacrymycetaceae</taxon>
        <taxon>Dacryopinax</taxon>
    </lineage>
</organism>
<dbReference type="Gene3D" id="3.10.180.10">
    <property type="entry name" value="2,3-Dihydroxybiphenyl 1,2-Dioxygenase, domain 1"/>
    <property type="match status" value="1"/>
</dbReference>
<keyword evidence="2" id="KW-0808">Transferase</keyword>
<dbReference type="GO" id="GO:0008168">
    <property type="term" value="F:methyltransferase activity"/>
    <property type="evidence" value="ECO:0007669"/>
    <property type="project" value="UniProtKB-KW"/>
</dbReference>
<keyword evidence="2" id="KW-0489">Methyltransferase</keyword>
<dbReference type="EMBL" id="JH795877">
    <property type="protein sequence ID" value="EJT97305.1"/>
    <property type="molecule type" value="Genomic_DNA"/>
</dbReference>
<dbReference type="OMA" id="EESQCGW"/>
<dbReference type="Pfam" id="PF06983">
    <property type="entry name" value="3-dmu-9_3-mt"/>
    <property type="match status" value="1"/>
</dbReference>
<proteinExistence type="predicted"/>
<dbReference type="STRING" id="1858805.M5FNE5"/>
<dbReference type="InterPro" id="IPR009725">
    <property type="entry name" value="3_dmu_93_MTrfase"/>
</dbReference>
<dbReference type="GeneID" id="63690620"/>